<dbReference type="Pfam" id="PF13392">
    <property type="entry name" value="HNH_3"/>
    <property type="match status" value="1"/>
</dbReference>
<dbReference type="Gene3D" id="3.90.75.20">
    <property type="match status" value="1"/>
</dbReference>
<feature type="domain" description="HNH nuclease" evidence="1">
    <location>
        <begin position="55"/>
        <end position="103"/>
    </location>
</feature>
<dbReference type="InterPro" id="IPR054307">
    <property type="entry name" value="I-HmuI_NUMOD-like"/>
</dbReference>
<dbReference type="Pfam" id="PF07463">
    <property type="entry name" value="NUMOD4"/>
    <property type="match status" value="1"/>
</dbReference>
<dbReference type="Pfam" id="PF22083">
    <property type="entry name" value="I-HmuI_NUMOD-like"/>
    <property type="match status" value="1"/>
</dbReference>
<protein>
    <submittedName>
        <fullName evidence="2">Putative HNH endonuclease</fullName>
    </submittedName>
</protein>
<dbReference type="InterPro" id="IPR003615">
    <property type="entry name" value="HNH_nuc"/>
</dbReference>
<dbReference type="InterPro" id="IPR036388">
    <property type="entry name" value="WH-like_DNA-bd_sf"/>
</dbReference>
<dbReference type="InterPro" id="IPR010902">
    <property type="entry name" value="NUMOD4"/>
</dbReference>
<dbReference type="InterPro" id="IPR044925">
    <property type="entry name" value="His-Me_finger_sf"/>
</dbReference>
<dbReference type="SUPFAM" id="SSF54060">
    <property type="entry name" value="His-Me finger endonucleases"/>
    <property type="match status" value="1"/>
</dbReference>
<evidence type="ECO:0000313" key="2">
    <source>
        <dbReference type="EMBL" id="ASN71565.1"/>
    </source>
</evidence>
<keyword evidence="2" id="KW-0540">Nuclease</keyword>
<dbReference type="GO" id="GO:0004519">
    <property type="term" value="F:endonuclease activity"/>
    <property type="evidence" value="ECO:0007669"/>
    <property type="project" value="UniProtKB-KW"/>
</dbReference>
<dbReference type="SMART" id="SM00507">
    <property type="entry name" value="HNHc"/>
    <property type="match status" value="1"/>
</dbReference>
<dbReference type="GO" id="GO:0016788">
    <property type="term" value="F:hydrolase activity, acting on ester bonds"/>
    <property type="evidence" value="ECO:0007669"/>
    <property type="project" value="InterPro"/>
</dbReference>
<accession>A0A2H4J8J0</accession>
<dbReference type="SMART" id="SM00497">
    <property type="entry name" value="IENR1"/>
    <property type="match status" value="1"/>
</dbReference>
<proteinExistence type="predicted"/>
<keyword evidence="2" id="KW-0255">Endonuclease</keyword>
<dbReference type="InterPro" id="IPR003647">
    <property type="entry name" value="Intron_nuc_1_rpt"/>
</dbReference>
<evidence type="ECO:0000259" key="1">
    <source>
        <dbReference type="SMART" id="SM00507"/>
    </source>
</evidence>
<keyword evidence="2" id="KW-0378">Hydrolase</keyword>
<organism evidence="2">
    <name type="scientific">uncultured Caudovirales phage</name>
    <dbReference type="NCBI Taxonomy" id="2100421"/>
    <lineage>
        <taxon>Viruses</taxon>
        <taxon>Duplodnaviria</taxon>
        <taxon>Heunggongvirae</taxon>
        <taxon>Uroviricota</taxon>
        <taxon>Caudoviricetes</taxon>
        <taxon>Peduoviridae</taxon>
        <taxon>Maltschvirus</taxon>
        <taxon>Maltschvirus maltsch</taxon>
    </lineage>
</organism>
<name>A0A2H4J8J0_9CAUD</name>
<dbReference type="Gene3D" id="1.10.10.10">
    <property type="entry name" value="Winged helix-like DNA-binding domain superfamily/Winged helix DNA-binding domain"/>
    <property type="match status" value="1"/>
</dbReference>
<dbReference type="EMBL" id="MF417928">
    <property type="protein sequence ID" value="ASN71565.1"/>
    <property type="molecule type" value="Genomic_DNA"/>
</dbReference>
<gene>
    <name evidence="2" type="ORF">10S8_9</name>
</gene>
<reference evidence="2" key="1">
    <citation type="submission" date="2017-06" db="EMBL/GenBank/DDBJ databases">
        <title>Novel phages from South African skin metaviromes.</title>
        <authorList>
            <person name="van Zyl L.J."/>
            <person name="Abrahams Y."/>
            <person name="Stander E.A."/>
            <person name="Kirby B.M."/>
            <person name="Clavaud C."/>
            <person name="Farcet C."/>
            <person name="Breton L."/>
            <person name="Trindade M.I."/>
        </authorList>
    </citation>
    <scope>NUCLEOTIDE SEQUENCE</scope>
</reference>
<sequence>MKMVNVEIWKDTYIYSEQYQVSNTGTVRNKITGHILKPQLDNKGYFRVRMSLHDKKATAKIHRLVAVAFIPNPENKPQVNHIDADKRNNDVRNLEWVTNGENQIHAYKMGLYRVTGQGGRKKIPVLKVNLLTGEVEGKYSSLAEAAKSNNIHSTNIEKVIRGERHHAGGYAWKRKPEV</sequence>